<dbReference type="Gene3D" id="3.40.50.360">
    <property type="match status" value="1"/>
</dbReference>
<evidence type="ECO:0000313" key="1">
    <source>
        <dbReference type="EMBL" id="MPM30665.1"/>
    </source>
</evidence>
<protein>
    <recommendedName>
        <fullName evidence="2">NADPH-dependent FMN reductase-like domain-containing protein</fullName>
    </recommendedName>
</protein>
<proteinExistence type="predicted"/>
<dbReference type="EMBL" id="VSSQ01005851">
    <property type="protein sequence ID" value="MPM30665.1"/>
    <property type="molecule type" value="Genomic_DNA"/>
</dbReference>
<sequence>MKIALINGSPKVKYSASELILNELKNFFNNSENEVNKKLSICEYSFRSTKLDNNVVEEIINSNVLVFAFPLYVDGVPSHLLKCLVQLEEIFNNIKEKDIKVYALANCGFYEGEQNKLALEIFENWCIKCNLTWGQGAGIGAGPILHSVKNVPIGHGPKKNLGKALNIISDNIIKSSKDNNIFVKANFPRFAYKIAGEMGWKKAVKVNNLQIKDLYKRL</sequence>
<dbReference type="InterPro" id="IPR029039">
    <property type="entry name" value="Flavoprotein-like_sf"/>
</dbReference>
<comment type="caution">
    <text evidence="1">The sequence shown here is derived from an EMBL/GenBank/DDBJ whole genome shotgun (WGS) entry which is preliminary data.</text>
</comment>
<accession>A0A644YPZ5</accession>
<gene>
    <name evidence="1" type="ORF">SDC9_77215</name>
</gene>
<dbReference type="SUPFAM" id="SSF52218">
    <property type="entry name" value="Flavoproteins"/>
    <property type="match status" value="1"/>
</dbReference>
<reference evidence="1" key="1">
    <citation type="submission" date="2019-08" db="EMBL/GenBank/DDBJ databases">
        <authorList>
            <person name="Kucharzyk K."/>
            <person name="Murdoch R.W."/>
            <person name="Higgins S."/>
            <person name="Loffler F."/>
        </authorList>
    </citation>
    <scope>NUCLEOTIDE SEQUENCE</scope>
</reference>
<name>A0A644YPZ5_9ZZZZ</name>
<organism evidence="1">
    <name type="scientific">bioreactor metagenome</name>
    <dbReference type="NCBI Taxonomy" id="1076179"/>
    <lineage>
        <taxon>unclassified sequences</taxon>
        <taxon>metagenomes</taxon>
        <taxon>ecological metagenomes</taxon>
    </lineage>
</organism>
<evidence type="ECO:0008006" key="2">
    <source>
        <dbReference type="Google" id="ProtNLM"/>
    </source>
</evidence>
<dbReference type="AlphaFoldDB" id="A0A644YPZ5"/>